<keyword evidence="1" id="KW-0472">Membrane</keyword>
<reference evidence="3" key="1">
    <citation type="journal article" date="2019" name="Int. J. Syst. Evol. Microbiol.">
        <title>The Global Catalogue of Microorganisms (GCM) 10K type strain sequencing project: providing services to taxonomists for standard genome sequencing and annotation.</title>
        <authorList>
            <consortium name="The Broad Institute Genomics Platform"/>
            <consortium name="The Broad Institute Genome Sequencing Center for Infectious Disease"/>
            <person name="Wu L."/>
            <person name="Ma J."/>
        </authorList>
    </citation>
    <scope>NUCLEOTIDE SEQUENCE [LARGE SCALE GENOMIC DNA]</scope>
    <source>
        <strain evidence="3">CCUG 52468</strain>
    </source>
</reference>
<keyword evidence="1" id="KW-0812">Transmembrane</keyword>
<organism evidence="2 3">
    <name type="scientific">Sphingobacterium daejeonense</name>
    <dbReference type="NCBI Taxonomy" id="371142"/>
    <lineage>
        <taxon>Bacteria</taxon>
        <taxon>Pseudomonadati</taxon>
        <taxon>Bacteroidota</taxon>
        <taxon>Sphingobacteriia</taxon>
        <taxon>Sphingobacteriales</taxon>
        <taxon>Sphingobacteriaceae</taxon>
        <taxon>Sphingobacterium</taxon>
    </lineage>
</organism>
<gene>
    <name evidence="2" type="ORF">ACFQ2C_14065</name>
</gene>
<sequence length="54" mass="6114">MSSKLSFVFSISFLFSGVMEIIFAFNNKNEIDGWGWYLAGGILNTIAIRKGCRY</sequence>
<comment type="caution">
    <text evidence="2">The sequence shown here is derived from an EMBL/GenBank/DDBJ whole genome shotgun (WGS) entry which is preliminary data.</text>
</comment>
<accession>A0ABW3RND7</accession>
<keyword evidence="3" id="KW-1185">Reference proteome</keyword>
<proteinExistence type="predicted"/>
<dbReference type="Pfam" id="PF03729">
    <property type="entry name" value="DUF308"/>
    <property type="match status" value="1"/>
</dbReference>
<dbReference type="RefSeq" id="WP_380897688.1">
    <property type="nucleotide sequence ID" value="NZ_JBHTKY010000023.1"/>
</dbReference>
<feature type="transmembrane region" description="Helical" evidence="1">
    <location>
        <begin position="34"/>
        <end position="52"/>
    </location>
</feature>
<protein>
    <submittedName>
        <fullName evidence="2">DUF308 domain-containing protein</fullName>
    </submittedName>
</protein>
<name>A0ABW3RND7_9SPHI</name>
<evidence type="ECO:0000313" key="3">
    <source>
        <dbReference type="Proteomes" id="UP001597205"/>
    </source>
</evidence>
<dbReference type="InterPro" id="IPR005325">
    <property type="entry name" value="DUF308_memb"/>
</dbReference>
<dbReference type="EMBL" id="JBHTKY010000023">
    <property type="protein sequence ID" value="MFD1166733.1"/>
    <property type="molecule type" value="Genomic_DNA"/>
</dbReference>
<evidence type="ECO:0000256" key="1">
    <source>
        <dbReference type="SAM" id="Phobius"/>
    </source>
</evidence>
<evidence type="ECO:0000313" key="2">
    <source>
        <dbReference type="EMBL" id="MFD1166733.1"/>
    </source>
</evidence>
<dbReference type="Proteomes" id="UP001597205">
    <property type="component" value="Unassembled WGS sequence"/>
</dbReference>
<keyword evidence="1" id="KW-1133">Transmembrane helix</keyword>